<reference evidence="2 3" key="1">
    <citation type="submission" date="2015-09" db="EMBL/GenBank/DDBJ databases">
        <title>Sorangium comparison.</title>
        <authorList>
            <person name="Zaburannyi N."/>
            <person name="Bunk B."/>
            <person name="Overmann J."/>
            <person name="Mueller R."/>
        </authorList>
    </citation>
    <scope>NUCLEOTIDE SEQUENCE [LARGE SCALE GENOMIC DNA]</scope>
    <source>
        <strain evidence="2 3">So ce26</strain>
    </source>
</reference>
<evidence type="ECO:0000313" key="3">
    <source>
        <dbReference type="Proteomes" id="UP000238348"/>
    </source>
</evidence>
<dbReference type="AlphaFoldDB" id="A0A2L0EWZ4"/>
<feature type="compositionally biased region" description="Basic and acidic residues" evidence="1">
    <location>
        <begin position="268"/>
        <end position="286"/>
    </location>
</feature>
<evidence type="ECO:0000313" key="2">
    <source>
        <dbReference type="EMBL" id="AUX43818.1"/>
    </source>
</evidence>
<gene>
    <name evidence="2" type="ORF">SOCE26_052730</name>
</gene>
<dbReference type="Proteomes" id="UP000238348">
    <property type="component" value="Chromosome"/>
</dbReference>
<protein>
    <submittedName>
        <fullName evidence="2">Uncharacterized protein</fullName>
    </submittedName>
</protein>
<name>A0A2L0EWZ4_SORCE</name>
<accession>A0A2L0EWZ4</accession>
<organism evidence="2 3">
    <name type="scientific">Sorangium cellulosum</name>
    <name type="common">Polyangium cellulosum</name>
    <dbReference type="NCBI Taxonomy" id="56"/>
    <lineage>
        <taxon>Bacteria</taxon>
        <taxon>Pseudomonadati</taxon>
        <taxon>Myxococcota</taxon>
        <taxon>Polyangia</taxon>
        <taxon>Polyangiales</taxon>
        <taxon>Polyangiaceae</taxon>
        <taxon>Sorangium</taxon>
    </lineage>
</organism>
<feature type="region of interest" description="Disordered" evidence="1">
    <location>
        <begin position="268"/>
        <end position="289"/>
    </location>
</feature>
<proteinExistence type="predicted"/>
<dbReference type="EMBL" id="CP012673">
    <property type="protein sequence ID" value="AUX43818.1"/>
    <property type="molecule type" value="Genomic_DNA"/>
</dbReference>
<evidence type="ECO:0000256" key="1">
    <source>
        <dbReference type="SAM" id="MobiDB-lite"/>
    </source>
</evidence>
<sequence>MRPIVNIPSDPLCIAEVLAALCRADIRAGVAVPLDGLVYREEERDTWEDPKELRRKGSGDCDAIVRAELGHAGAAVGCVRSGPRSFHVFVFDEWGEVDDVCVRRGMPRPDKAVYEGAAVAVVRPHVWRRARAWQKLSELVRSRATEVQRGQLTAQLRTVALQHTQDWPDLKARAEALYPWTRGRLPAVAAAADAMRVAGPEEAGDAHEDPGVTAPAPDGAEVSGFWGDVTRAVGVVAAGVVSIAATPAAGAVVVAASNAAGNIVDQVTKRDTPKPHPKDKTRKETTGVHQAAVEIARKPDATPEEKKAAAAVAAVTSPDPAVQAKVRARIKLPIGQDPNLADRTSLLAAYAGLQAAGYRPPLEVDRAGPAPARPAGGQQPCKPRVIVVQPEDVIWEEADVAGFTRELEALSLRAGCPGSCALR</sequence>
<dbReference type="RefSeq" id="WP_104982437.1">
    <property type="nucleotide sequence ID" value="NZ_CP012673.1"/>
</dbReference>